<feature type="compositionally biased region" description="Basic residues" evidence="1">
    <location>
        <begin position="846"/>
        <end position="856"/>
    </location>
</feature>
<feature type="compositionally biased region" description="Low complexity" evidence="1">
    <location>
        <begin position="233"/>
        <end position="242"/>
    </location>
</feature>
<dbReference type="SMART" id="SM01327">
    <property type="entry name" value="Zds_C"/>
    <property type="match status" value="1"/>
</dbReference>
<proteinExistence type="predicted"/>
<feature type="region of interest" description="Disordered" evidence="1">
    <location>
        <begin position="162"/>
        <end position="556"/>
    </location>
</feature>
<feature type="compositionally biased region" description="Basic and acidic residues" evidence="1">
    <location>
        <begin position="166"/>
        <end position="186"/>
    </location>
</feature>
<feature type="compositionally biased region" description="Basic and acidic residues" evidence="1">
    <location>
        <begin position="1105"/>
        <end position="1132"/>
    </location>
</feature>
<feature type="region of interest" description="Disordered" evidence="1">
    <location>
        <begin position="1240"/>
        <end position="1294"/>
    </location>
</feature>
<feature type="compositionally biased region" description="Low complexity" evidence="1">
    <location>
        <begin position="641"/>
        <end position="659"/>
    </location>
</feature>
<feature type="compositionally biased region" description="Gly residues" evidence="1">
    <location>
        <begin position="1070"/>
        <end position="1084"/>
    </location>
</feature>
<dbReference type="PANTHER" id="PTHR28089">
    <property type="entry name" value="PROTEIN ZDS1-RELATED"/>
    <property type="match status" value="1"/>
</dbReference>
<feature type="compositionally biased region" description="Polar residues" evidence="1">
    <location>
        <begin position="122"/>
        <end position="146"/>
    </location>
</feature>
<dbReference type="GO" id="GO:0010971">
    <property type="term" value="P:positive regulation of G2/M transition of mitotic cell cycle"/>
    <property type="evidence" value="ECO:0007669"/>
    <property type="project" value="TreeGrafter"/>
</dbReference>
<feature type="compositionally biased region" description="Polar residues" evidence="1">
    <location>
        <begin position="981"/>
        <end position="992"/>
    </location>
</feature>
<feature type="compositionally biased region" description="Pro residues" evidence="1">
    <location>
        <begin position="590"/>
        <end position="613"/>
    </location>
</feature>
<keyword evidence="4" id="KW-1185">Reference proteome</keyword>
<dbReference type="HOGENOM" id="CLU_007018_0_0_1"/>
<feature type="compositionally biased region" description="Low complexity" evidence="1">
    <location>
        <begin position="1209"/>
        <end position="1221"/>
    </location>
</feature>
<dbReference type="Pfam" id="PF08632">
    <property type="entry name" value="Zds_C"/>
    <property type="match status" value="1"/>
</dbReference>
<evidence type="ECO:0000313" key="4">
    <source>
        <dbReference type="Proteomes" id="UP000027361"/>
    </source>
</evidence>
<evidence type="ECO:0000259" key="2">
    <source>
        <dbReference type="SMART" id="SM01327"/>
    </source>
</evidence>
<dbReference type="RefSeq" id="XP_013246203.1">
    <property type="nucleotide sequence ID" value="XM_013390749.1"/>
</dbReference>
<evidence type="ECO:0000313" key="3">
    <source>
        <dbReference type="EMBL" id="KDN53364.1"/>
    </source>
</evidence>
<name>A0A066WQV5_TILAU</name>
<dbReference type="PANTHER" id="PTHR28089:SF1">
    <property type="entry name" value="PROTEIN ZDS1-RELATED"/>
    <property type="match status" value="1"/>
</dbReference>
<dbReference type="OrthoDB" id="5589766at2759"/>
<dbReference type="InParanoid" id="A0A066WQV5"/>
<feature type="compositionally biased region" description="Polar residues" evidence="1">
    <location>
        <begin position="385"/>
        <end position="394"/>
    </location>
</feature>
<organism evidence="3 4">
    <name type="scientific">Tilletiaria anomala (strain ATCC 24038 / CBS 436.72 / UBC 951)</name>
    <dbReference type="NCBI Taxonomy" id="1037660"/>
    <lineage>
        <taxon>Eukaryota</taxon>
        <taxon>Fungi</taxon>
        <taxon>Dikarya</taxon>
        <taxon>Basidiomycota</taxon>
        <taxon>Ustilaginomycotina</taxon>
        <taxon>Exobasidiomycetes</taxon>
        <taxon>Georgefischeriales</taxon>
        <taxon>Tilletiariaceae</taxon>
        <taxon>Tilletiaria</taxon>
    </lineage>
</organism>
<dbReference type="GO" id="GO:0005737">
    <property type="term" value="C:cytoplasm"/>
    <property type="evidence" value="ECO:0007669"/>
    <property type="project" value="TreeGrafter"/>
</dbReference>
<feature type="compositionally biased region" description="Basic and acidic residues" evidence="1">
    <location>
        <begin position="697"/>
        <end position="708"/>
    </location>
</feature>
<feature type="domain" description="Protein Zds1 C-terminal" evidence="2">
    <location>
        <begin position="754"/>
        <end position="806"/>
    </location>
</feature>
<feature type="region of interest" description="Disordered" evidence="1">
    <location>
        <begin position="65"/>
        <end position="148"/>
    </location>
</feature>
<feature type="region of interest" description="Disordered" evidence="1">
    <location>
        <begin position="840"/>
        <end position="870"/>
    </location>
</feature>
<dbReference type="GeneID" id="25267725"/>
<evidence type="ECO:0000256" key="1">
    <source>
        <dbReference type="SAM" id="MobiDB-lite"/>
    </source>
</evidence>
<comment type="caution">
    <text evidence="3">The sequence shown here is derived from an EMBL/GenBank/DDBJ whole genome shotgun (WGS) entry which is preliminary data.</text>
</comment>
<feature type="region of interest" description="Disordered" evidence="1">
    <location>
        <begin position="577"/>
        <end position="733"/>
    </location>
</feature>
<feature type="compositionally biased region" description="Low complexity" evidence="1">
    <location>
        <begin position="265"/>
        <end position="276"/>
    </location>
</feature>
<feature type="compositionally biased region" description="Low complexity" evidence="1">
    <location>
        <begin position="958"/>
        <end position="978"/>
    </location>
</feature>
<dbReference type="InterPro" id="IPR013941">
    <property type="entry name" value="ZDS1_C"/>
</dbReference>
<gene>
    <name evidence="3" type="ORF">K437DRAFT_69197</name>
</gene>
<sequence length="1311" mass="138053">MQNITDSEFAREVEALKAHRRESVNRHILDPDLPDLAAVLSGSSSLPISGNTGGIVDRSLSAVKTAQSSTGSLAREGVGLSDNGPVARGPGGRGNEGRQRFTARRRGLGSSSNADGGDEEGSPSSASRRPQVSPVMQSGGANNEQLDPSHLFWVPASMHPEVSPSDFRKFLHEHASRAVREAEKSGQDGPDGQGSAGPASVSGDDVHPALQGIIRRPSNSISGSGSLRADLISRSTSLSRRASTLRRQYRPEIDTDTNDDDKSAKSSAPKSPLARSSSKRDFEGPMLTLEDLQKLEQLAEEASKAQDPSALRSALHRTISMGSNASALDRVDDMPAEVEDADSPIILPRPGQILRRAARTKIRKTSFGEGQRRPSRRRTGAASGSVISEDTTASAVDLAAMPRGDSSVLEEDDMQRTQSGQSAASGEEEGLQKPGRPLSDEATESIVDAYSRDSYLSDASQRTSVTSLTESVSASIPTPTSDASVRTEQHSAPLTPTQGRTGATSQPSDYFDMPADPQGTLKGDSRSRMLTDIITESPPGSPVKETPPLAPVPAPAPAVEHDMALAPNRIFPVHVQHVPPQAAFEKTRPAPLPPPPAQSKSPLPPSPEQPLQPHPHTSFSLTGGIAPVAPKIATSPALASQQGPIVPAQQQQYRQQQQKLPPPSKSKEKEKKSGFASWFGLSKDDDEDSKKAAKLKKKEDKEKMRADDEGSSGFLGSLFGKKKGSEEPMQQLHQQRWNNNQITAGSLLDRNVAGGARLINNHYRYPIHVERAVYRLSHIKLANPRRPLYEQVLISNLMFWYLSIINRSSTAYGAPTGELVQGAGNAPGTTPPVEIERTEEAEQHVNHKPAKSKKSGLVKPNRAPPGRNTAEMPIAAAGYGKQHRQINSEMALQQQGPQHNSFIASQYNLQSAFHSSQSSFTPGQVVDAQVLQGGHGTSSYADHGINGVSDSPPATYAAAAAATSLDASQRQQQQQQKQRWSDGSGSDKSTSPEVVGQRVTGRGYSEGQQHNVPEEFGSQGKRQGPGLSLRRVSDSVESGAWLGGNGSGTKGQRRAVSPVESEHAWLGSASGSGGGSNGTSGPSGGNLWQQAGLSGDAFGSSAGADIDHRRNLSEPIHADFDADARQRMRASDPSRSAGRGGATWQAAYGAAAAAAAAGANGSVYSSPDLWITLADEAHREFSGGAGQRSVSEGSVMSAAPLATGGHNASYLSSSTSDPTSLGVSSAQAAAAVVVACTPGMTTNKQQQGKAVVATRRSPSPSRHSPSLQSASASPSPASSAGLAQAQPQLPPLDTAVLDAARLAVQSRRARP</sequence>
<dbReference type="STRING" id="1037660.A0A066WQV5"/>
<reference evidence="3 4" key="1">
    <citation type="submission" date="2014-05" db="EMBL/GenBank/DDBJ databases">
        <title>Draft genome sequence of a rare smut relative, Tilletiaria anomala UBC 951.</title>
        <authorList>
            <consortium name="DOE Joint Genome Institute"/>
            <person name="Toome M."/>
            <person name="Kuo A."/>
            <person name="Henrissat B."/>
            <person name="Lipzen A."/>
            <person name="Tritt A."/>
            <person name="Yoshinaga Y."/>
            <person name="Zane M."/>
            <person name="Barry K."/>
            <person name="Grigoriev I.V."/>
            <person name="Spatafora J.W."/>
            <person name="Aimea M.C."/>
        </authorList>
    </citation>
    <scope>NUCLEOTIDE SEQUENCE [LARGE SCALE GENOMIC DNA]</scope>
    <source>
        <strain evidence="3 4">UBC 951</strain>
    </source>
</reference>
<dbReference type="InterPro" id="IPR040206">
    <property type="entry name" value="Zds1/2"/>
</dbReference>
<feature type="compositionally biased region" description="Low complexity" evidence="1">
    <location>
        <begin position="1257"/>
        <end position="1287"/>
    </location>
</feature>
<dbReference type="GO" id="GO:0030010">
    <property type="term" value="P:establishment of cell polarity"/>
    <property type="evidence" value="ECO:0007669"/>
    <property type="project" value="TreeGrafter"/>
</dbReference>
<accession>A0A066WQV5</accession>
<protein>
    <recommendedName>
        <fullName evidence="2">Protein Zds1 C-terminal domain-containing protein</fullName>
    </recommendedName>
</protein>
<feature type="region of interest" description="Disordered" evidence="1">
    <location>
        <begin position="1181"/>
        <end position="1221"/>
    </location>
</feature>
<dbReference type="Proteomes" id="UP000027361">
    <property type="component" value="Unassembled WGS sequence"/>
</dbReference>
<feature type="compositionally biased region" description="Polar residues" evidence="1">
    <location>
        <begin position="457"/>
        <end position="508"/>
    </location>
</feature>
<feature type="region of interest" description="Disordered" evidence="1">
    <location>
        <begin position="958"/>
        <end position="1143"/>
    </location>
</feature>
<dbReference type="EMBL" id="JMSN01000002">
    <property type="protein sequence ID" value="KDN53364.1"/>
    <property type="molecule type" value="Genomic_DNA"/>
</dbReference>